<keyword evidence="13" id="KW-1185">Reference proteome</keyword>
<proteinExistence type="predicted"/>
<keyword evidence="7" id="KW-0865">Zymogen</keyword>
<accession>A0AAN9UFJ0</accession>
<feature type="signal peptide" evidence="10">
    <location>
        <begin position="1"/>
        <end position="22"/>
    </location>
</feature>
<feature type="binding site" evidence="8">
    <location>
        <position position="540"/>
    </location>
    <ligand>
        <name>Ca(2+)</name>
        <dbReference type="ChEBI" id="CHEBI:29108"/>
    </ligand>
</feature>
<dbReference type="InterPro" id="IPR030400">
    <property type="entry name" value="Sedolisin_dom"/>
</dbReference>
<feature type="active site" description="Charge relay system" evidence="8">
    <location>
        <position position="281"/>
    </location>
</feature>
<dbReference type="CDD" id="cd04056">
    <property type="entry name" value="Peptidases_S53"/>
    <property type="match status" value="1"/>
</dbReference>
<feature type="domain" description="Peptidase S53" evidence="11">
    <location>
        <begin position="207"/>
        <end position="562"/>
    </location>
</feature>
<keyword evidence="10" id="KW-0732">Signal</keyword>
<protein>
    <recommendedName>
        <fullName evidence="11">Peptidase S53 domain-containing protein</fullName>
    </recommendedName>
</protein>
<comment type="caution">
    <text evidence="12">The sequence shown here is derived from an EMBL/GenBank/DDBJ whole genome shotgun (WGS) entry which is preliminary data.</text>
</comment>
<keyword evidence="6 8" id="KW-0106">Calcium</keyword>
<dbReference type="GO" id="GO:0008240">
    <property type="term" value="F:tripeptidyl-peptidase activity"/>
    <property type="evidence" value="ECO:0007669"/>
    <property type="project" value="TreeGrafter"/>
</dbReference>
<feature type="binding site" evidence="8">
    <location>
        <position position="504"/>
    </location>
    <ligand>
        <name>Ca(2+)</name>
        <dbReference type="ChEBI" id="CHEBI:29108"/>
    </ligand>
</feature>
<dbReference type="GO" id="GO:0005576">
    <property type="term" value="C:extracellular region"/>
    <property type="evidence" value="ECO:0007669"/>
    <property type="project" value="UniProtKB-SubCell"/>
</dbReference>
<evidence type="ECO:0000313" key="13">
    <source>
        <dbReference type="Proteomes" id="UP001320420"/>
    </source>
</evidence>
<evidence type="ECO:0000256" key="8">
    <source>
        <dbReference type="PROSITE-ProRule" id="PRU01032"/>
    </source>
</evidence>
<dbReference type="InterPro" id="IPR050819">
    <property type="entry name" value="Tripeptidyl-peptidase_I"/>
</dbReference>
<dbReference type="Proteomes" id="UP001320420">
    <property type="component" value="Unassembled WGS sequence"/>
</dbReference>
<dbReference type="InterPro" id="IPR036852">
    <property type="entry name" value="Peptidase_S8/S53_dom_sf"/>
</dbReference>
<dbReference type="InterPro" id="IPR015366">
    <property type="entry name" value="S53_propep"/>
</dbReference>
<feature type="binding site" evidence="8">
    <location>
        <position position="542"/>
    </location>
    <ligand>
        <name>Ca(2+)</name>
        <dbReference type="ChEBI" id="CHEBI:29108"/>
    </ligand>
</feature>
<feature type="region of interest" description="Disordered" evidence="9">
    <location>
        <begin position="182"/>
        <end position="201"/>
    </location>
</feature>
<reference evidence="12 13" key="1">
    <citation type="submission" date="2024-02" db="EMBL/GenBank/DDBJ databases">
        <title>De novo assembly and annotation of 12 fungi associated with fruit tree decline syndrome in Ontario, Canada.</title>
        <authorList>
            <person name="Sulman M."/>
            <person name="Ellouze W."/>
            <person name="Ilyukhin E."/>
        </authorList>
    </citation>
    <scope>NUCLEOTIDE SEQUENCE [LARGE SCALE GENOMIC DNA]</scope>
    <source>
        <strain evidence="12 13">M11/M66-122</strain>
    </source>
</reference>
<keyword evidence="3 8" id="KW-0479">Metal-binding</keyword>
<dbReference type="PANTHER" id="PTHR14218:SF34">
    <property type="entry name" value="TRIPEPTIDYL-PEPTIDASE SED4"/>
    <property type="match status" value="1"/>
</dbReference>
<dbReference type="GO" id="GO:0006508">
    <property type="term" value="P:proteolysis"/>
    <property type="evidence" value="ECO:0007669"/>
    <property type="project" value="UniProtKB-KW"/>
</dbReference>
<dbReference type="SUPFAM" id="SSF52743">
    <property type="entry name" value="Subtilisin-like"/>
    <property type="match status" value="1"/>
</dbReference>
<evidence type="ECO:0000256" key="10">
    <source>
        <dbReference type="SAM" id="SignalP"/>
    </source>
</evidence>
<comment type="cofactor">
    <cofactor evidence="8">
        <name>Ca(2+)</name>
        <dbReference type="ChEBI" id="CHEBI:29108"/>
    </cofactor>
    <text evidence="8">Binds 1 Ca(2+) ion per subunit.</text>
</comment>
<dbReference type="InterPro" id="IPR023828">
    <property type="entry name" value="Peptidase_S8_Ser-AS"/>
</dbReference>
<dbReference type="Gene3D" id="3.40.50.200">
    <property type="entry name" value="Peptidase S8/S53 domain"/>
    <property type="match status" value="1"/>
</dbReference>
<evidence type="ECO:0000256" key="6">
    <source>
        <dbReference type="ARBA" id="ARBA00022837"/>
    </source>
</evidence>
<dbReference type="EMBL" id="JAKJXP020000154">
    <property type="protein sequence ID" value="KAK7741897.1"/>
    <property type="molecule type" value="Genomic_DNA"/>
</dbReference>
<evidence type="ECO:0000256" key="9">
    <source>
        <dbReference type="SAM" id="MobiDB-lite"/>
    </source>
</evidence>
<feature type="active site" description="Charge relay system" evidence="8">
    <location>
        <position position="460"/>
    </location>
</feature>
<evidence type="ECO:0000313" key="12">
    <source>
        <dbReference type="EMBL" id="KAK7741897.1"/>
    </source>
</evidence>
<gene>
    <name evidence="12" type="ORF">SLS62_010909</name>
</gene>
<dbReference type="PANTHER" id="PTHR14218">
    <property type="entry name" value="PROTEASE S8 TRIPEPTIDYL PEPTIDASE I CLN2"/>
    <property type="match status" value="1"/>
</dbReference>
<feature type="active site" description="Charge relay system" evidence="8">
    <location>
        <position position="285"/>
    </location>
</feature>
<feature type="chain" id="PRO_5042895224" description="Peptidase S53 domain-containing protein" evidence="10">
    <location>
        <begin position="23"/>
        <end position="562"/>
    </location>
</feature>
<keyword evidence="4 8" id="KW-0378">Hydrolase</keyword>
<keyword evidence="5 8" id="KW-0720">Serine protease</keyword>
<sequence length="562" mass="59414">MVSPTAARSAALLSLAAQGVLGAFHQHLTATPAGWSKAAVQPRSETNITFTLALTMQNLNLLEPMLFCVSDPSSEDYGEFKDAGELQSTFGPSPRAVNSVTAWLEASGISDYQVDGSFVDFATDLATANQIFNASYQYYTTGNVTKLRTLSYSIPDSIQEHVVLLDPSTYFGNTEALHPKAYTPTAGKRSGPVQSDKLRADASCEDGITPDCIRDMYSIGEYSPEVAAGSRVGFGSFLGQSSLRTDIAQFEDEFAVAHRDITRVVIAGGPDDQDPATPFREANLDAENIIGIAAPLPVTEFLTGGSPVQTVPYDYAVLTCTLIALQGLRGITLLSSSGDTGVGAGCIAPSNQTAEFNPIFPATCPYITSVGGTINGSLPGEPEAAWEGSSGGFSRYFRRPLYQQGAIREYLSQVDDATLAYYGNYTDFGGRGFPDVAAHAAKPGYIGVYDGRRDYNGGTSAAVPVWAAVVALLNDARFRAGKSALGWLNPLLYSARGHGALNDVTAGHSVGCNGVNAQYKKPEPAGAAVVPGAFWNATSGWDPVTGFGTPNFEKLKTLVLSF</sequence>
<evidence type="ECO:0000256" key="2">
    <source>
        <dbReference type="ARBA" id="ARBA00022670"/>
    </source>
</evidence>
<dbReference type="CDD" id="cd11377">
    <property type="entry name" value="Pro-peptidase_S53"/>
    <property type="match status" value="1"/>
</dbReference>
<dbReference type="AlphaFoldDB" id="A0AAN9UFJ0"/>
<organism evidence="12 13">
    <name type="scientific">Diatrype stigma</name>
    <dbReference type="NCBI Taxonomy" id="117547"/>
    <lineage>
        <taxon>Eukaryota</taxon>
        <taxon>Fungi</taxon>
        <taxon>Dikarya</taxon>
        <taxon>Ascomycota</taxon>
        <taxon>Pezizomycotina</taxon>
        <taxon>Sordariomycetes</taxon>
        <taxon>Xylariomycetidae</taxon>
        <taxon>Xylariales</taxon>
        <taxon>Diatrypaceae</taxon>
        <taxon>Diatrype</taxon>
    </lineage>
</organism>
<dbReference type="SUPFAM" id="SSF54897">
    <property type="entry name" value="Protease propeptides/inhibitors"/>
    <property type="match status" value="1"/>
</dbReference>
<dbReference type="GO" id="GO:0046872">
    <property type="term" value="F:metal ion binding"/>
    <property type="evidence" value="ECO:0007669"/>
    <property type="project" value="UniProtKB-UniRule"/>
</dbReference>
<dbReference type="GO" id="GO:0004252">
    <property type="term" value="F:serine-type endopeptidase activity"/>
    <property type="evidence" value="ECO:0007669"/>
    <property type="project" value="UniProtKB-UniRule"/>
</dbReference>
<keyword evidence="2 8" id="KW-0645">Protease</keyword>
<evidence type="ECO:0000256" key="7">
    <source>
        <dbReference type="ARBA" id="ARBA00023145"/>
    </source>
</evidence>
<dbReference type="PROSITE" id="PS51695">
    <property type="entry name" value="SEDOLISIN"/>
    <property type="match status" value="1"/>
</dbReference>
<dbReference type="PROSITE" id="PS00138">
    <property type="entry name" value="SUBTILASE_SER"/>
    <property type="match status" value="1"/>
</dbReference>
<feature type="binding site" evidence="8">
    <location>
        <position position="503"/>
    </location>
    <ligand>
        <name>Ca(2+)</name>
        <dbReference type="ChEBI" id="CHEBI:29108"/>
    </ligand>
</feature>
<dbReference type="Pfam" id="PF09286">
    <property type="entry name" value="Pro-kuma_activ"/>
    <property type="match status" value="1"/>
</dbReference>
<comment type="subcellular location">
    <subcellularLocation>
        <location evidence="1">Secreted</location>
        <location evidence="1">Extracellular space</location>
    </subcellularLocation>
</comment>
<evidence type="ECO:0000256" key="3">
    <source>
        <dbReference type="ARBA" id="ARBA00022723"/>
    </source>
</evidence>
<evidence type="ECO:0000256" key="1">
    <source>
        <dbReference type="ARBA" id="ARBA00004239"/>
    </source>
</evidence>
<evidence type="ECO:0000259" key="11">
    <source>
        <dbReference type="PROSITE" id="PS51695"/>
    </source>
</evidence>
<name>A0AAN9UFJ0_9PEZI</name>
<evidence type="ECO:0000256" key="5">
    <source>
        <dbReference type="ARBA" id="ARBA00022825"/>
    </source>
</evidence>
<evidence type="ECO:0000256" key="4">
    <source>
        <dbReference type="ARBA" id="ARBA00022801"/>
    </source>
</evidence>
<dbReference type="SMART" id="SM00944">
    <property type="entry name" value="Pro-kuma_activ"/>
    <property type="match status" value="1"/>
</dbReference>